<name>A0A182T4X5_9DIPT</name>
<sequence>ATASKSVLVFRSESIDVAQPGSALSTALGLANVKARGIMFNMVAPLKSVGLTNTKDQSKVKSIVGFNERVVYHMNDKKRTVGSSEMKKSLKYDDVVAVSAVERFGGNFFVLQNYANQKTPKDKKQFISNVAAVMAEQLSRTETTNECFCYLRGGLHPESACTASDVQVLQPAKKAGGARG</sequence>
<accession>A0A182T4X5</accession>
<evidence type="ECO:0000313" key="1">
    <source>
        <dbReference type="EnsemblMetazoa" id="AMAM019696-PA"/>
    </source>
</evidence>
<proteinExistence type="predicted"/>
<dbReference type="AlphaFoldDB" id="A0A182T4X5"/>
<evidence type="ECO:0000313" key="2">
    <source>
        <dbReference type="Proteomes" id="UP000075901"/>
    </source>
</evidence>
<organism evidence="1 2">
    <name type="scientific">Anopheles maculatus</name>
    <dbReference type="NCBI Taxonomy" id="74869"/>
    <lineage>
        <taxon>Eukaryota</taxon>
        <taxon>Metazoa</taxon>
        <taxon>Ecdysozoa</taxon>
        <taxon>Arthropoda</taxon>
        <taxon>Hexapoda</taxon>
        <taxon>Insecta</taxon>
        <taxon>Pterygota</taxon>
        <taxon>Neoptera</taxon>
        <taxon>Endopterygota</taxon>
        <taxon>Diptera</taxon>
        <taxon>Nematocera</taxon>
        <taxon>Culicoidea</taxon>
        <taxon>Culicidae</taxon>
        <taxon>Anophelinae</taxon>
        <taxon>Anopheles</taxon>
        <taxon>Anopheles maculatus group</taxon>
    </lineage>
</organism>
<reference evidence="2" key="1">
    <citation type="submission" date="2013-09" db="EMBL/GenBank/DDBJ databases">
        <title>The Genome Sequence of Anopheles maculatus species B.</title>
        <authorList>
            <consortium name="The Broad Institute Genomics Platform"/>
            <person name="Neafsey D.E."/>
            <person name="Besansky N."/>
            <person name="Howell P."/>
            <person name="Walton C."/>
            <person name="Young S.K."/>
            <person name="Zeng Q."/>
            <person name="Gargeya S."/>
            <person name="Fitzgerald M."/>
            <person name="Haas B."/>
            <person name="Abouelleil A."/>
            <person name="Allen A.W."/>
            <person name="Alvarado L."/>
            <person name="Arachchi H.M."/>
            <person name="Berlin A.M."/>
            <person name="Chapman S.B."/>
            <person name="Gainer-Dewar J."/>
            <person name="Goldberg J."/>
            <person name="Griggs A."/>
            <person name="Gujja S."/>
            <person name="Hansen M."/>
            <person name="Howarth C."/>
            <person name="Imamovic A."/>
            <person name="Ireland A."/>
            <person name="Larimer J."/>
            <person name="McCowan C."/>
            <person name="Murphy C."/>
            <person name="Pearson M."/>
            <person name="Poon T.W."/>
            <person name="Priest M."/>
            <person name="Roberts A."/>
            <person name="Saif S."/>
            <person name="Shea T."/>
            <person name="Sisk P."/>
            <person name="Sykes S."/>
            <person name="Wortman J."/>
            <person name="Nusbaum C."/>
            <person name="Birren B."/>
        </authorList>
    </citation>
    <scope>NUCLEOTIDE SEQUENCE [LARGE SCALE GENOMIC DNA]</scope>
    <source>
        <strain evidence="2">maculatus3</strain>
    </source>
</reference>
<keyword evidence="2" id="KW-1185">Reference proteome</keyword>
<dbReference type="EnsemblMetazoa" id="AMAM019696-RA">
    <property type="protein sequence ID" value="AMAM019696-PA"/>
    <property type="gene ID" value="AMAM019696"/>
</dbReference>
<dbReference type="VEuPathDB" id="VectorBase:AMAM019696"/>
<dbReference type="Proteomes" id="UP000075901">
    <property type="component" value="Unassembled WGS sequence"/>
</dbReference>
<protein>
    <submittedName>
        <fullName evidence="1">Uncharacterized protein</fullName>
    </submittedName>
</protein>
<reference evidence="1" key="2">
    <citation type="submission" date="2020-05" db="UniProtKB">
        <authorList>
            <consortium name="EnsemblMetazoa"/>
        </authorList>
    </citation>
    <scope>IDENTIFICATION</scope>
    <source>
        <strain evidence="1">maculatus3</strain>
    </source>
</reference>